<name>A0A127A3R0_9MICC</name>
<dbReference type="AlphaFoldDB" id="A0A127A3R0"/>
<dbReference type="Proteomes" id="UP000070134">
    <property type="component" value="Chromosome"/>
</dbReference>
<dbReference type="RefSeq" id="WP_218030573.1">
    <property type="nucleotide sequence ID" value="NZ_BJMO01000011.1"/>
</dbReference>
<evidence type="ECO:0000313" key="2">
    <source>
        <dbReference type="EMBL" id="AMM33275.1"/>
    </source>
</evidence>
<gene>
    <name evidence="2" type="ORF">SA2016_2608</name>
</gene>
<dbReference type="Pfam" id="PF00535">
    <property type="entry name" value="Glycos_transf_2"/>
    <property type="match status" value="1"/>
</dbReference>
<dbReference type="InterPro" id="IPR029044">
    <property type="entry name" value="Nucleotide-diphossugar_trans"/>
</dbReference>
<accession>A0A127A3R0</accession>
<proteinExistence type="predicted"/>
<dbReference type="CDD" id="cd00761">
    <property type="entry name" value="Glyco_tranf_GTA_type"/>
    <property type="match status" value="1"/>
</dbReference>
<evidence type="ECO:0000259" key="1">
    <source>
        <dbReference type="Pfam" id="PF00535"/>
    </source>
</evidence>
<reference evidence="2 3" key="1">
    <citation type="submission" date="2016-02" db="EMBL/GenBank/DDBJ databases">
        <title>Complete genome of Sinomonas atrocyanea KCTC 3377.</title>
        <authorList>
            <person name="Kim K.M."/>
        </authorList>
    </citation>
    <scope>NUCLEOTIDE SEQUENCE [LARGE SCALE GENOMIC DNA]</scope>
    <source>
        <strain evidence="2 3">KCTC 3377</strain>
    </source>
</reference>
<dbReference type="KEGG" id="satk:SA2016_2608"/>
<protein>
    <recommendedName>
        <fullName evidence="1">Glycosyltransferase 2-like domain-containing protein</fullName>
    </recommendedName>
</protein>
<evidence type="ECO:0000313" key="3">
    <source>
        <dbReference type="Proteomes" id="UP000070134"/>
    </source>
</evidence>
<dbReference type="InterPro" id="IPR001173">
    <property type="entry name" value="Glyco_trans_2-like"/>
</dbReference>
<dbReference type="SUPFAM" id="SSF53448">
    <property type="entry name" value="Nucleotide-diphospho-sugar transferases"/>
    <property type="match status" value="1"/>
</dbReference>
<keyword evidence="3" id="KW-1185">Reference proteome</keyword>
<sequence length="336" mass="35938">MTSPAPTPRVSLVIPLYNGAAVIGRALDSVRAQTFGGWEAVVVDDCSTDGGAQAVRDYIRATGDQRIRLVSLQANSGPSAARNAGVAASTGEFVGFLDSDDELLPLALDHLLALAADPAVDVAAGAHVAKLASGRESVRPDRVTGTLTGLEAVEALLQERIWNYNHGKLYRRRLFDAVQHREDIRRYEDIIFNAAAYSYSTAVRFSATPVYAYYVDAASTTWSQKLTADFVTDTEAFLRDGLNPGVAPLVSQRSWRCMRATLAVVVLSGALAGGADGQTVAALSAVLRDKVRLRDLPDVFMCAPVIAASAVAARVAPGLYATAYRSYIRRQYELGA</sequence>
<dbReference type="EMBL" id="CP014518">
    <property type="protein sequence ID" value="AMM33275.1"/>
    <property type="molecule type" value="Genomic_DNA"/>
</dbReference>
<dbReference type="PANTHER" id="PTHR43685">
    <property type="entry name" value="GLYCOSYLTRANSFERASE"/>
    <property type="match status" value="1"/>
</dbReference>
<dbReference type="STRING" id="37927.SA2016_2608"/>
<dbReference type="PANTHER" id="PTHR43685:SF2">
    <property type="entry name" value="GLYCOSYLTRANSFERASE 2-LIKE DOMAIN-CONTAINING PROTEIN"/>
    <property type="match status" value="1"/>
</dbReference>
<organism evidence="2 3">
    <name type="scientific">Sinomonas atrocyanea</name>
    <dbReference type="NCBI Taxonomy" id="37927"/>
    <lineage>
        <taxon>Bacteria</taxon>
        <taxon>Bacillati</taxon>
        <taxon>Actinomycetota</taxon>
        <taxon>Actinomycetes</taxon>
        <taxon>Micrococcales</taxon>
        <taxon>Micrococcaceae</taxon>
        <taxon>Sinomonas</taxon>
    </lineage>
</organism>
<feature type="domain" description="Glycosyltransferase 2-like" evidence="1">
    <location>
        <begin position="11"/>
        <end position="175"/>
    </location>
</feature>
<dbReference type="InterPro" id="IPR050834">
    <property type="entry name" value="Glycosyltransf_2"/>
</dbReference>
<dbReference type="Gene3D" id="3.90.550.10">
    <property type="entry name" value="Spore Coat Polysaccharide Biosynthesis Protein SpsA, Chain A"/>
    <property type="match status" value="1"/>
</dbReference>